<dbReference type="InterPro" id="IPR003661">
    <property type="entry name" value="HisK_dim/P_dom"/>
</dbReference>
<dbReference type="PRINTS" id="PR00344">
    <property type="entry name" value="BCTRLSENSOR"/>
</dbReference>
<dbReference type="InterPro" id="IPR011623">
    <property type="entry name" value="7TMR_DISM_rcpt_extracell_dom1"/>
</dbReference>
<evidence type="ECO:0000256" key="9">
    <source>
        <dbReference type="PROSITE-ProRule" id="PRU00169"/>
    </source>
</evidence>
<dbReference type="Gene3D" id="3.40.50.2300">
    <property type="match status" value="1"/>
</dbReference>
<dbReference type="Pfam" id="PF00072">
    <property type="entry name" value="Response_reg"/>
    <property type="match status" value="1"/>
</dbReference>
<accession>A0A7Z2ZN64</accession>
<dbReference type="Pfam" id="PF00512">
    <property type="entry name" value="HisKA"/>
    <property type="match status" value="1"/>
</dbReference>
<evidence type="ECO:0000256" key="7">
    <source>
        <dbReference type="ARBA" id="ARBA00022840"/>
    </source>
</evidence>
<keyword evidence="10" id="KW-0812">Transmembrane</keyword>
<keyword evidence="6" id="KW-0418">Kinase</keyword>
<dbReference type="SMART" id="SM00388">
    <property type="entry name" value="HisKA"/>
    <property type="match status" value="1"/>
</dbReference>
<evidence type="ECO:0000256" key="6">
    <source>
        <dbReference type="ARBA" id="ARBA00022777"/>
    </source>
</evidence>
<dbReference type="CDD" id="cd00082">
    <property type="entry name" value="HisKA"/>
    <property type="match status" value="1"/>
</dbReference>
<dbReference type="Pfam" id="PF07695">
    <property type="entry name" value="7TMR-DISM_7TM"/>
    <property type="match status" value="1"/>
</dbReference>
<dbReference type="RefSeq" id="WP_169281022.1">
    <property type="nucleotide sequence ID" value="NZ_CP051680.1"/>
</dbReference>
<dbReference type="InterPro" id="IPR005467">
    <property type="entry name" value="His_kinase_dom"/>
</dbReference>
<gene>
    <name evidence="13" type="ORF">HH215_17150</name>
</gene>
<dbReference type="CDD" id="cd00156">
    <property type="entry name" value="REC"/>
    <property type="match status" value="1"/>
</dbReference>
<dbReference type="Proteomes" id="UP000502248">
    <property type="component" value="Chromosome"/>
</dbReference>
<dbReference type="InterPro" id="IPR003594">
    <property type="entry name" value="HATPase_dom"/>
</dbReference>
<dbReference type="Pfam" id="PF02518">
    <property type="entry name" value="HATPase_c"/>
    <property type="match status" value="2"/>
</dbReference>
<evidence type="ECO:0000313" key="13">
    <source>
        <dbReference type="EMBL" id="QJD84742.1"/>
    </source>
</evidence>
<dbReference type="InterPro" id="IPR036097">
    <property type="entry name" value="HisK_dim/P_sf"/>
</dbReference>
<organism evidence="13 14">
    <name type="scientific">Cohnella herbarum</name>
    <dbReference type="NCBI Taxonomy" id="2728023"/>
    <lineage>
        <taxon>Bacteria</taxon>
        <taxon>Bacillati</taxon>
        <taxon>Bacillota</taxon>
        <taxon>Bacilli</taxon>
        <taxon>Bacillales</taxon>
        <taxon>Paenibacillaceae</taxon>
        <taxon>Cohnella</taxon>
    </lineage>
</organism>
<dbReference type="AlphaFoldDB" id="A0A7Z2ZN64"/>
<dbReference type="Gene3D" id="3.30.565.10">
    <property type="entry name" value="Histidine kinase-like ATPase, C-terminal domain"/>
    <property type="match status" value="2"/>
</dbReference>
<dbReference type="InterPro" id="IPR001789">
    <property type="entry name" value="Sig_transdc_resp-reg_receiver"/>
</dbReference>
<feature type="modified residue" description="4-aspartylphosphate" evidence="9">
    <location>
        <position position="741"/>
    </location>
</feature>
<comment type="catalytic activity">
    <reaction evidence="1">
        <text>ATP + protein L-histidine = ADP + protein N-phospho-L-histidine.</text>
        <dbReference type="EC" id="2.7.13.3"/>
    </reaction>
</comment>
<dbReference type="GO" id="GO:0016020">
    <property type="term" value="C:membrane"/>
    <property type="evidence" value="ECO:0007669"/>
    <property type="project" value="InterPro"/>
</dbReference>
<sequence length="1030" mass="115833">MKSWLARFGLLAVIGLFVLVQIYMTLESEVTRPTLPVKDGILDARGWDFAQDGMMRLDGTWTFYPNVLASPDSLPTDKAISIRVPGNWHKSVPEQQLFGIGTYEAVILLAPSAPPVIGIKVTNIRMSHRLYVNGRLLHENGRPSESQETEKPKNTPYTVYVPVENNRLHLVIQTANFHYYQGGIAQPIVIGEPEQVSRYALINFGIGLVGFMMTVSFGLYSLAVYLMRSRDRLYLYAGLFFLIISLTVACADEKVLMVLLDWLPFTVAYKLQDLSLSGALILLLVFFRAVDPAFASKKVFRLMMAPILLYLTAVAILPYRTYIPVKMLFSPYQLIICGYSIVSWLLLLIKDQSRENRVKRALMFGTALFLTGSLLFQYLYLDQIIASKRLSFVSFFSFISTINLYLAFCSRNALRRSEQLTVQLLQANETKNEFLQRTSHELRTPLHGIQNLAEHVLRKETGMREDARRHLGVVVDTAERLSYIVNNLIDATQLRNMSLQVRLASVDLSAVAEHVLRIISMHVGLKPIALVNRVPSGTFVEADEIRLQQIVYNVLSNAVKYSNEGTVPVSAKSQNGRVTLLIADEGIGMTESEQEGVFEDRYRADAAGQPPMEGMGLSLFVSRELARRMGGELYIAGSEPGRGTEMALELKEARRTSEAKIHVAPDEREGGLPAAAWPELAASADAGERERRSVLLVDDDPMNLEVLRLILQDDYDLEVAYGGEEALVWLNNRRFDLMITDYLMPGMSGLELTKRVRANHSSVSLPVIIATAVSREADVELAYQVGATDYIAKPFSAGEIRKRVQLLLQLSGTMETALRNERAFLAAQIKPHFLYNALNNIIAACYDEPERAAEWLRLLSRHLRRMFRHESTIHTIPLEQEVELIRDYVELEKLRFGDRLRFEIEIDPSLLTDNPQVRTLLVQPLVENAICHGIFNKRGTGTVALRIGREENYLRIDVEDDGIGIDPDAVRRIIAGETVKGVGLPNVRRQVAAVAGAEFRLQSEEGRGTRCTILLPARLQKEVKQWPTLQ</sequence>
<keyword evidence="8" id="KW-0902">Two-component regulatory system</keyword>
<protein>
    <recommendedName>
        <fullName evidence="2">histidine kinase</fullName>
        <ecNumber evidence="2">2.7.13.3</ecNumber>
    </recommendedName>
</protein>
<keyword evidence="10" id="KW-1133">Transmembrane helix</keyword>
<dbReference type="Gene3D" id="1.10.287.130">
    <property type="match status" value="1"/>
</dbReference>
<dbReference type="SUPFAM" id="SSF47384">
    <property type="entry name" value="Homodimeric domain of signal transducing histidine kinase"/>
    <property type="match status" value="1"/>
</dbReference>
<dbReference type="Pfam" id="PF06580">
    <property type="entry name" value="His_kinase"/>
    <property type="match status" value="1"/>
</dbReference>
<dbReference type="InterPro" id="IPR036890">
    <property type="entry name" value="HATPase_C_sf"/>
</dbReference>
<name>A0A7Z2ZN64_9BACL</name>
<keyword evidence="5" id="KW-0547">Nucleotide-binding</keyword>
<dbReference type="GO" id="GO:0000155">
    <property type="term" value="F:phosphorelay sensor kinase activity"/>
    <property type="evidence" value="ECO:0007669"/>
    <property type="project" value="InterPro"/>
</dbReference>
<dbReference type="KEGG" id="cheb:HH215_17150"/>
<dbReference type="PANTHER" id="PTHR43547">
    <property type="entry name" value="TWO-COMPONENT HISTIDINE KINASE"/>
    <property type="match status" value="1"/>
</dbReference>
<evidence type="ECO:0000256" key="10">
    <source>
        <dbReference type="SAM" id="Phobius"/>
    </source>
</evidence>
<evidence type="ECO:0000256" key="3">
    <source>
        <dbReference type="ARBA" id="ARBA00022553"/>
    </source>
</evidence>
<dbReference type="SMART" id="SM00448">
    <property type="entry name" value="REC"/>
    <property type="match status" value="1"/>
</dbReference>
<dbReference type="InterPro" id="IPR004358">
    <property type="entry name" value="Sig_transdc_His_kin-like_C"/>
</dbReference>
<dbReference type="PANTHER" id="PTHR43547:SF2">
    <property type="entry name" value="HYBRID SIGNAL TRANSDUCTION HISTIDINE KINASE C"/>
    <property type="match status" value="1"/>
</dbReference>
<dbReference type="InterPro" id="IPR011006">
    <property type="entry name" value="CheY-like_superfamily"/>
</dbReference>
<feature type="transmembrane region" description="Helical" evidence="10">
    <location>
        <begin position="233"/>
        <end position="251"/>
    </location>
</feature>
<evidence type="ECO:0000259" key="11">
    <source>
        <dbReference type="PROSITE" id="PS50109"/>
    </source>
</evidence>
<feature type="transmembrane region" description="Helical" evidence="10">
    <location>
        <begin position="204"/>
        <end position="226"/>
    </location>
</feature>
<evidence type="ECO:0000313" key="14">
    <source>
        <dbReference type="Proteomes" id="UP000502248"/>
    </source>
</evidence>
<feature type="domain" description="Response regulatory" evidence="12">
    <location>
        <begin position="693"/>
        <end position="808"/>
    </location>
</feature>
<keyword evidence="7" id="KW-0067">ATP-binding</keyword>
<feature type="transmembrane region" description="Helical" evidence="10">
    <location>
        <begin position="331"/>
        <end position="349"/>
    </location>
</feature>
<dbReference type="InterPro" id="IPR010559">
    <property type="entry name" value="Sig_transdc_His_kin_internal"/>
</dbReference>
<dbReference type="EMBL" id="CP051680">
    <property type="protein sequence ID" value="QJD84742.1"/>
    <property type="molecule type" value="Genomic_DNA"/>
</dbReference>
<dbReference type="GO" id="GO:0005524">
    <property type="term" value="F:ATP binding"/>
    <property type="evidence" value="ECO:0007669"/>
    <property type="project" value="UniProtKB-KW"/>
</dbReference>
<proteinExistence type="predicted"/>
<keyword evidence="3 9" id="KW-0597">Phosphoprotein</keyword>
<dbReference type="SUPFAM" id="SSF52172">
    <property type="entry name" value="CheY-like"/>
    <property type="match status" value="1"/>
</dbReference>
<evidence type="ECO:0000259" key="12">
    <source>
        <dbReference type="PROSITE" id="PS50110"/>
    </source>
</evidence>
<dbReference type="PROSITE" id="PS50109">
    <property type="entry name" value="HIS_KIN"/>
    <property type="match status" value="2"/>
</dbReference>
<dbReference type="PROSITE" id="PS50110">
    <property type="entry name" value="RESPONSE_REGULATORY"/>
    <property type="match status" value="1"/>
</dbReference>
<dbReference type="SMART" id="SM00387">
    <property type="entry name" value="HATPase_c"/>
    <property type="match status" value="2"/>
</dbReference>
<evidence type="ECO:0000256" key="4">
    <source>
        <dbReference type="ARBA" id="ARBA00022679"/>
    </source>
</evidence>
<feature type="transmembrane region" description="Helical" evidence="10">
    <location>
        <begin position="361"/>
        <end position="380"/>
    </location>
</feature>
<evidence type="ECO:0000256" key="2">
    <source>
        <dbReference type="ARBA" id="ARBA00012438"/>
    </source>
</evidence>
<reference evidence="13 14" key="1">
    <citation type="submission" date="2020-04" db="EMBL/GenBank/DDBJ databases">
        <title>Genome sequencing of novel species.</title>
        <authorList>
            <person name="Heo J."/>
            <person name="Kim S.-J."/>
            <person name="Kim J.-S."/>
            <person name="Hong S.-B."/>
            <person name="Kwon S.-W."/>
        </authorList>
    </citation>
    <scope>NUCLEOTIDE SEQUENCE [LARGE SCALE GENOMIC DNA]</scope>
    <source>
        <strain evidence="13 14">MFER-1</strain>
    </source>
</reference>
<evidence type="ECO:0000256" key="1">
    <source>
        <dbReference type="ARBA" id="ARBA00000085"/>
    </source>
</evidence>
<feature type="transmembrane region" description="Helical" evidence="10">
    <location>
        <begin position="302"/>
        <end position="319"/>
    </location>
</feature>
<keyword evidence="14" id="KW-1185">Reference proteome</keyword>
<dbReference type="SUPFAM" id="SSF55874">
    <property type="entry name" value="ATPase domain of HSP90 chaperone/DNA topoisomerase II/histidine kinase"/>
    <property type="match status" value="2"/>
</dbReference>
<evidence type="ECO:0000256" key="5">
    <source>
        <dbReference type="ARBA" id="ARBA00022741"/>
    </source>
</evidence>
<feature type="domain" description="Histidine kinase" evidence="11">
    <location>
        <begin position="829"/>
        <end position="1019"/>
    </location>
</feature>
<keyword evidence="10" id="KW-0472">Membrane</keyword>
<feature type="transmembrane region" description="Helical" evidence="10">
    <location>
        <begin position="271"/>
        <end position="290"/>
    </location>
</feature>
<dbReference type="EC" id="2.7.13.3" evidence="2"/>
<evidence type="ECO:0000256" key="8">
    <source>
        <dbReference type="ARBA" id="ARBA00023012"/>
    </source>
</evidence>
<keyword evidence="4" id="KW-0808">Transferase</keyword>
<feature type="domain" description="Histidine kinase" evidence="11">
    <location>
        <begin position="437"/>
        <end position="654"/>
    </location>
</feature>